<dbReference type="InterPro" id="IPR014985">
    <property type="entry name" value="WbqC"/>
</dbReference>
<accession>A0A1G2LSG9</accession>
<evidence type="ECO:0000313" key="1">
    <source>
        <dbReference type="EMBL" id="OHA13812.1"/>
    </source>
</evidence>
<evidence type="ECO:0000313" key="2">
    <source>
        <dbReference type="Proteomes" id="UP000178302"/>
    </source>
</evidence>
<dbReference type="Proteomes" id="UP000178302">
    <property type="component" value="Unassembled WGS sequence"/>
</dbReference>
<gene>
    <name evidence="1" type="ORF">A2909_00825</name>
</gene>
<name>A0A1G2LSG9_9BACT</name>
<protein>
    <recommendedName>
        <fullName evidence="3">WbqC-like protein</fullName>
    </recommendedName>
</protein>
<proteinExistence type="predicted"/>
<reference evidence="1 2" key="1">
    <citation type="journal article" date="2016" name="Nat. Commun.">
        <title>Thousands of microbial genomes shed light on interconnected biogeochemical processes in an aquifer system.</title>
        <authorList>
            <person name="Anantharaman K."/>
            <person name="Brown C.T."/>
            <person name="Hug L.A."/>
            <person name="Sharon I."/>
            <person name="Castelle C.J."/>
            <person name="Probst A.J."/>
            <person name="Thomas B.C."/>
            <person name="Singh A."/>
            <person name="Wilkins M.J."/>
            <person name="Karaoz U."/>
            <person name="Brodie E.L."/>
            <person name="Williams K.H."/>
            <person name="Hubbard S.S."/>
            <person name="Banfield J.F."/>
        </authorList>
    </citation>
    <scope>NUCLEOTIDE SEQUENCE [LARGE SCALE GENOMIC DNA]</scope>
</reference>
<sequence>MILSIHQPAYSPWLGYFHKIGLSDTFVFFDTTQFEKNSFINRNKIKTANGPVWLTVPVKLKDHFDKPIKDIEIADQSWRKKHQKALELNYKKAKYWNEFSQLIDSFYKKDFKYISDLCYEQLLMFNAALGIDTKIVKASDLSKYESKKNDLVLDICKGLKSNLYVSGGLGRDYIDADRFKRNNIGLYFQDYKHPAYNQLWGDFVPYMSLWDLLLNEGLNSRKIIFQDNITKEDLKNNGKK</sequence>
<dbReference type="EMBL" id="MHQZ01000023">
    <property type="protein sequence ID" value="OHA13812.1"/>
    <property type="molecule type" value="Genomic_DNA"/>
</dbReference>
<dbReference type="Pfam" id="PF08889">
    <property type="entry name" value="WbqC"/>
    <property type="match status" value="1"/>
</dbReference>
<comment type="caution">
    <text evidence="1">The sequence shown here is derived from an EMBL/GenBank/DDBJ whole genome shotgun (WGS) entry which is preliminary data.</text>
</comment>
<evidence type="ECO:0008006" key="3">
    <source>
        <dbReference type="Google" id="ProtNLM"/>
    </source>
</evidence>
<organism evidence="1 2">
    <name type="scientific">Candidatus Tagabacteria bacterium RIFCSPLOWO2_01_FULL_39_11</name>
    <dbReference type="NCBI Taxonomy" id="1802295"/>
    <lineage>
        <taxon>Bacteria</taxon>
        <taxon>Candidatus Tagaibacteriota</taxon>
    </lineage>
</organism>
<dbReference type="AlphaFoldDB" id="A0A1G2LSG9"/>